<name>A0ABZ3FN78_9ACTN</name>
<dbReference type="Pfam" id="PF24645">
    <property type="entry name" value="DUF7639"/>
    <property type="match status" value="1"/>
</dbReference>
<reference evidence="3 4" key="1">
    <citation type="submission" date="2024-04" db="EMBL/GenBank/DDBJ databases">
        <title>Isolation of an actinomycete strain from pig manure.</title>
        <authorList>
            <person name="Gong T."/>
            <person name="Yu Z."/>
            <person name="An M."/>
            <person name="Wei C."/>
            <person name="Yang W."/>
            <person name="Liu L."/>
        </authorList>
    </citation>
    <scope>NUCLEOTIDE SEQUENCE [LARGE SCALE GENOMIC DNA]</scope>
    <source>
        <strain evidence="3 4">ZF39</strain>
    </source>
</reference>
<dbReference type="EMBL" id="CP154795">
    <property type="protein sequence ID" value="XAN07498.1"/>
    <property type="molecule type" value="Genomic_DNA"/>
</dbReference>
<keyword evidence="4" id="KW-1185">Reference proteome</keyword>
<evidence type="ECO:0000313" key="3">
    <source>
        <dbReference type="EMBL" id="XAN07498.1"/>
    </source>
</evidence>
<dbReference type="RefSeq" id="WP_425308958.1">
    <property type="nucleotide sequence ID" value="NZ_CP154795.1"/>
</dbReference>
<dbReference type="InterPro" id="IPR056056">
    <property type="entry name" value="DUF7639"/>
</dbReference>
<feature type="domain" description="DUF7638" evidence="1">
    <location>
        <begin position="7"/>
        <end position="109"/>
    </location>
</feature>
<evidence type="ECO:0000313" key="4">
    <source>
        <dbReference type="Proteomes" id="UP001442841"/>
    </source>
</evidence>
<organism evidence="3 4">
    <name type="scientific">Ammonicoccus fulvus</name>
    <dbReference type="NCBI Taxonomy" id="3138240"/>
    <lineage>
        <taxon>Bacteria</taxon>
        <taxon>Bacillati</taxon>
        <taxon>Actinomycetota</taxon>
        <taxon>Actinomycetes</taxon>
        <taxon>Propionibacteriales</taxon>
        <taxon>Propionibacteriaceae</taxon>
        <taxon>Ammonicoccus</taxon>
    </lineage>
</organism>
<sequence>MARWRSTYRMSEGKRIEGSWRPIIIHNMNWYLTDLFVYADGLVDCWGLGSLADFEGKVASGWVATSVPDGARVSNIDLGSFEVRRVDLLPGELLVAAVRDEVERLASRPTTSVRCRAAYRAVLENPRDEKLRTELREAYFAVPEHLRVFLGGQPRARVGGAGAVG</sequence>
<gene>
    <name evidence="3" type="ORF">AADG42_09395</name>
</gene>
<protein>
    <submittedName>
        <fullName evidence="3">Uncharacterized protein</fullName>
    </submittedName>
</protein>
<accession>A0ABZ3FN78</accession>
<proteinExistence type="predicted"/>
<evidence type="ECO:0000259" key="1">
    <source>
        <dbReference type="Pfam" id="PF24644"/>
    </source>
</evidence>
<dbReference type="InterPro" id="IPR056055">
    <property type="entry name" value="DUF7638"/>
</dbReference>
<dbReference type="Proteomes" id="UP001442841">
    <property type="component" value="Chromosome"/>
</dbReference>
<dbReference type="Pfam" id="PF24644">
    <property type="entry name" value="DUF7638"/>
    <property type="match status" value="1"/>
</dbReference>
<feature type="domain" description="DUF7639" evidence="2">
    <location>
        <begin position="111"/>
        <end position="151"/>
    </location>
</feature>
<evidence type="ECO:0000259" key="2">
    <source>
        <dbReference type="Pfam" id="PF24645"/>
    </source>
</evidence>